<dbReference type="Gene3D" id="6.10.340.10">
    <property type="match status" value="1"/>
</dbReference>
<name>K9XSZ8_STAC7</name>
<dbReference type="Pfam" id="PF00672">
    <property type="entry name" value="HAMP"/>
    <property type="match status" value="1"/>
</dbReference>
<keyword evidence="9" id="KW-1133">Transmembrane helix</keyword>
<evidence type="ECO:0000256" key="9">
    <source>
        <dbReference type="SAM" id="Phobius"/>
    </source>
</evidence>
<dbReference type="InterPro" id="IPR003660">
    <property type="entry name" value="HAMP_dom"/>
</dbReference>
<dbReference type="FunFam" id="1.10.287.130:FF:000001">
    <property type="entry name" value="Two-component sensor histidine kinase"/>
    <property type="match status" value="1"/>
</dbReference>
<feature type="transmembrane region" description="Helical" evidence="9">
    <location>
        <begin position="71"/>
        <end position="90"/>
    </location>
</feature>
<dbReference type="SMART" id="SM00304">
    <property type="entry name" value="HAMP"/>
    <property type="match status" value="1"/>
</dbReference>
<dbReference type="GO" id="GO:0000155">
    <property type="term" value="F:phosphorelay sensor kinase activity"/>
    <property type="evidence" value="ECO:0007669"/>
    <property type="project" value="InterPro"/>
</dbReference>
<evidence type="ECO:0000256" key="4">
    <source>
        <dbReference type="ARBA" id="ARBA00022553"/>
    </source>
</evidence>
<keyword evidence="7" id="KW-0902">Two-component regulatory system</keyword>
<dbReference type="Proteomes" id="UP000010473">
    <property type="component" value="Chromosome"/>
</dbReference>
<evidence type="ECO:0000256" key="6">
    <source>
        <dbReference type="ARBA" id="ARBA00022777"/>
    </source>
</evidence>
<dbReference type="AlphaFoldDB" id="K9XSZ8"/>
<keyword evidence="9" id="KW-0812">Transmembrane</keyword>
<sequence>MNKLSLGARLFLSHLIVMIVGLASFVLIAKVSSPRMFIVRLEQLEKRGIFTVHSARTYLVENFHNAWNRGAFWSLIVGGSTAGGLSYLASKRIMRPLKQMKDITYNFAAGNLDQRMPESEIPELNQLGVSFNSMASSIEDVEKRRRELISDLTHELRTPLTVVRGYLEELADGRVEPSPEIYSRLVRETRRLERLIHDLQELSKAEAGYLSINAKKINIRPLIVSLVGRFADQLLEEGPVLKLDCPAELPPVLADLDRTEQILVNLLGNAIRYTEQGSITVKAWKDNRQLWIAIIDTGVGIAQEDLPFVFERFWRADRSRASYSGGTGIGLAITRRLVELQGGKIEVESEVGQGSTFRFCLPIA</sequence>
<dbReference type="Pfam" id="PF00512">
    <property type="entry name" value="HisKA"/>
    <property type="match status" value="1"/>
</dbReference>
<dbReference type="STRING" id="111780.Sta7437_2181"/>
<dbReference type="Gene3D" id="3.30.565.10">
    <property type="entry name" value="Histidine kinase-like ATPase, C-terminal domain"/>
    <property type="match status" value="1"/>
</dbReference>
<evidence type="ECO:0000259" key="10">
    <source>
        <dbReference type="PROSITE" id="PS50109"/>
    </source>
</evidence>
<keyword evidence="13" id="KW-1185">Reference proteome</keyword>
<dbReference type="CDD" id="cd00082">
    <property type="entry name" value="HisKA"/>
    <property type="match status" value="1"/>
</dbReference>
<dbReference type="SUPFAM" id="SSF55874">
    <property type="entry name" value="ATPase domain of HSP90 chaperone/DNA topoisomerase II/histidine kinase"/>
    <property type="match status" value="1"/>
</dbReference>
<dbReference type="PROSITE" id="PS50109">
    <property type="entry name" value="HIS_KIN"/>
    <property type="match status" value="1"/>
</dbReference>
<dbReference type="InterPro" id="IPR050736">
    <property type="entry name" value="Sensor_HK_Regulatory"/>
</dbReference>
<dbReference type="InterPro" id="IPR003661">
    <property type="entry name" value="HisK_dim/P_dom"/>
</dbReference>
<dbReference type="PANTHER" id="PTHR43711">
    <property type="entry name" value="TWO-COMPONENT HISTIDINE KINASE"/>
    <property type="match status" value="1"/>
</dbReference>
<accession>K9XSZ8</accession>
<dbReference type="InterPro" id="IPR036097">
    <property type="entry name" value="HisK_dim/P_sf"/>
</dbReference>
<feature type="transmembrane region" description="Helical" evidence="9">
    <location>
        <begin position="12"/>
        <end position="31"/>
    </location>
</feature>
<dbReference type="EMBL" id="CP003653">
    <property type="protein sequence ID" value="AFZ35730.1"/>
    <property type="molecule type" value="Genomic_DNA"/>
</dbReference>
<dbReference type="GO" id="GO:0016020">
    <property type="term" value="C:membrane"/>
    <property type="evidence" value="ECO:0007669"/>
    <property type="project" value="UniProtKB-SubCell"/>
</dbReference>
<protein>
    <recommendedName>
        <fullName evidence="3">histidine kinase</fullName>
        <ecNumber evidence="3">2.7.13.3</ecNumber>
    </recommendedName>
</protein>
<dbReference type="RefSeq" id="WP_015193398.1">
    <property type="nucleotide sequence ID" value="NC_019748.1"/>
</dbReference>
<keyword evidence="4" id="KW-0597">Phosphoprotein</keyword>
<feature type="domain" description="Histidine kinase" evidence="10">
    <location>
        <begin position="151"/>
        <end position="364"/>
    </location>
</feature>
<gene>
    <name evidence="12" type="ordered locus">Sta7437_2181</name>
</gene>
<dbReference type="PATRIC" id="fig|111780.3.peg.2272"/>
<dbReference type="InterPro" id="IPR005467">
    <property type="entry name" value="His_kinase_dom"/>
</dbReference>
<dbReference type="HOGENOM" id="CLU_000445_89_3_3"/>
<dbReference type="InterPro" id="IPR004358">
    <property type="entry name" value="Sig_transdc_His_kin-like_C"/>
</dbReference>
<evidence type="ECO:0000313" key="13">
    <source>
        <dbReference type="Proteomes" id="UP000010473"/>
    </source>
</evidence>
<comment type="catalytic activity">
    <reaction evidence="1">
        <text>ATP + protein L-histidine = ADP + protein N-phospho-L-histidine.</text>
        <dbReference type="EC" id="2.7.13.3"/>
    </reaction>
</comment>
<dbReference type="Pfam" id="PF02518">
    <property type="entry name" value="HATPase_c"/>
    <property type="match status" value="1"/>
</dbReference>
<dbReference type="PRINTS" id="PR00344">
    <property type="entry name" value="BCTRLSENSOR"/>
</dbReference>
<evidence type="ECO:0000256" key="3">
    <source>
        <dbReference type="ARBA" id="ARBA00012438"/>
    </source>
</evidence>
<dbReference type="EC" id="2.7.13.3" evidence="3"/>
<keyword evidence="8 9" id="KW-0472">Membrane</keyword>
<dbReference type="KEGG" id="scs:Sta7437_2181"/>
<dbReference type="PANTHER" id="PTHR43711:SF1">
    <property type="entry name" value="HISTIDINE KINASE 1"/>
    <property type="match status" value="1"/>
</dbReference>
<feature type="domain" description="HAMP" evidence="11">
    <location>
        <begin position="91"/>
        <end position="143"/>
    </location>
</feature>
<keyword evidence="5" id="KW-0808">Transferase</keyword>
<evidence type="ECO:0000256" key="2">
    <source>
        <dbReference type="ARBA" id="ARBA00004370"/>
    </source>
</evidence>
<dbReference type="InterPro" id="IPR036890">
    <property type="entry name" value="HATPase_C_sf"/>
</dbReference>
<evidence type="ECO:0000256" key="1">
    <source>
        <dbReference type="ARBA" id="ARBA00000085"/>
    </source>
</evidence>
<dbReference type="CDD" id="cd06225">
    <property type="entry name" value="HAMP"/>
    <property type="match status" value="1"/>
</dbReference>
<dbReference type="SMART" id="SM00387">
    <property type="entry name" value="HATPase_c"/>
    <property type="match status" value="1"/>
</dbReference>
<organism evidence="12 13">
    <name type="scientific">Stanieria cyanosphaera (strain ATCC 29371 / PCC 7437)</name>
    <dbReference type="NCBI Taxonomy" id="111780"/>
    <lineage>
        <taxon>Bacteria</taxon>
        <taxon>Bacillati</taxon>
        <taxon>Cyanobacteriota</taxon>
        <taxon>Cyanophyceae</taxon>
        <taxon>Pleurocapsales</taxon>
        <taxon>Dermocarpellaceae</taxon>
        <taxon>Stanieria</taxon>
    </lineage>
</organism>
<comment type="subcellular location">
    <subcellularLocation>
        <location evidence="2">Membrane</location>
    </subcellularLocation>
</comment>
<evidence type="ECO:0000256" key="8">
    <source>
        <dbReference type="ARBA" id="ARBA00023136"/>
    </source>
</evidence>
<dbReference type="PROSITE" id="PS50885">
    <property type="entry name" value="HAMP"/>
    <property type="match status" value="1"/>
</dbReference>
<evidence type="ECO:0000313" key="12">
    <source>
        <dbReference type="EMBL" id="AFZ35730.1"/>
    </source>
</evidence>
<dbReference type="OrthoDB" id="9763461at2"/>
<keyword evidence="6 12" id="KW-0418">Kinase</keyword>
<proteinExistence type="predicted"/>
<dbReference type="SUPFAM" id="SSF158472">
    <property type="entry name" value="HAMP domain-like"/>
    <property type="match status" value="1"/>
</dbReference>
<dbReference type="Gene3D" id="1.10.287.130">
    <property type="match status" value="1"/>
</dbReference>
<dbReference type="SMART" id="SM00388">
    <property type="entry name" value="HisKA"/>
    <property type="match status" value="1"/>
</dbReference>
<dbReference type="eggNOG" id="COG5002">
    <property type="taxonomic scope" value="Bacteria"/>
</dbReference>
<evidence type="ECO:0000256" key="5">
    <source>
        <dbReference type="ARBA" id="ARBA00022679"/>
    </source>
</evidence>
<dbReference type="SUPFAM" id="SSF47384">
    <property type="entry name" value="Homodimeric domain of signal transducing histidine kinase"/>
    <property type="match status" value="1"/>
</dbReference>
<evidence type="ECO:0000259" key="11">
    <source>
        <dbReference type="PROSITE" id="PS50885"/>
    </source>
</evidence>
<dbReference type="CDD" id="cd16922">
    <property type="entry name" value="HATPase_EvgS-ArcB-TorS-like"/>
    <property type="match status" value="1"/>
</dbReference>
<dbReference type="InterPro" id="IPR003594">
    <property type="entry name" value="HATPase_dom"/>
</dbReference>
<dbReference type="FunFam" id="3.30.565.10:FF:000006">
    <property type="entry name" value="Sensor histidine kinase WalK"/>
    <property type="match status" value="1"/>
</dbReference>
<evidence type="ECO:0000256" key="7">
    <source>
        <dbReference type="ARBA" id="ARBA00023012"/>
    </source>
</evidence>
<reference evidence="13" key="1">
    <citation type="journal article" date="2013" name="Proc. Natl. Acad. Sci. U.S.A.">
        <title>Improving the coverage of the cyanobacterial phylum using diversity-driven genome sequencing.</title>
        <authorList>
            <person name="Shih P.M."/>
            <person name="Wu D."/>
            <person name="Latifi A."/>
            <person name="Axen S.D."/>
            <person name="Fewer D.P."/>
            <person name="Talla E."/>
            <person name="Calteau A."/>
            <person name="Cai F."/>
            <person name="Tandeau de Marsac N."/>
            <person name="Rippka R."/>
            <person name="Herdman M."/>
            <person name="Sivonen K."/>
            <person name="Coursin T."/>
            <person name="Laurent T."/>
            <person name="Goodwin L."/>
            <person name="Nolan M."/>
            <person name="Davenport K.W."/>
            <person name="Han C.S."/>
            <person name="Rubin E.M."/>
            <person name="Eisen J.A."/>
            <person name="Woyke T."/>
            <person name="Gugger M."/>
            <person name="Kerfeld C.A."/>
        </authorList>
    </citation>
    <scope>NUCLEOTIDE SEQUENCE [LARGE SCALE GENOMIC DNA]</scope>
    <source>
        <strain evidence="13">ATCC 29371 / PCC 7437</strain>
    </source>
</reference>